<dbReference type="InterPro" id="IPR001236">
    <property type="entry name" value="Lactate/malate_DH_N"/>
</dbReference>
<dbReference type="Pfam" id="PF00056">
    <property type="entry name" value="Ldh_1_N"/>
    <property type="match status" value="1"/>
</dbReference>
<dbReference type="InterPro" id="IPR001557">
    <property type="entry name" value="L-lactate/malate_DH"/>
</dbReference>
<dbReference type="GO" id="GO:0004459">
    <property type="term" value="F:L-lactate dehydrogenase (NAD+) activity"/>
    <property type="evidence" value="ECO:0007669"/>
    <property type="project" value="TreeGrafter"/>
</dbReference>
<evidence type="ECO:0000313" key="5">
    <source>
        <dbReference type="Proteomes" id="UP001497525"/>
    </source>
</evidence>
<dbReference type="Gene3D" id="3.40.50.720">
    <property type="entry name" value="NAD(P)-binding Rossmann-like Domain"/>
    <property type="match status" value="1"/>
</dbReference>
<comment type="caution">
    <text evidence="4">The sequence shown here is derived from an EMBL/GenBank/DDBJ whole genome shotgun (WGS) entry which is preliminary data.</text>
</comment>
<proteinExistence type="predicted"/>
<dbReference type="EMBL" id="CAXLJL010000345">
    <property type="protein sequence ID" value="CAL5136667.1"/>
    <property type="molecule type" value="Genomic_DNA"/>
</dbReference>
<sequence length="87" mass="9420">MQTLRDKIYVPIYAAKRNATSPVKITIIGAGSVGMATAFSLLMKGIPTELVIVDLNVERVEAEVSDLQNARQFLPKVSIFGGSSREP</sequence>
<reference evidence="4" key="1">
    <citation type="submission" date="2024-06" db="EMBL/GenBank/DDBJ databases">
        <authorList>
            <person name="Liu X."/>
            <person name="Lenzi L."/>
            <person name="Haldenby T S."/>
            <person name="Uol C."/>
        </authorList>
    </citation>
    <scope>NUCLEOTIDE SEQUENCE</scope>
</reference>
<dbReference type="GO" id="GO:0006089">
    <property type="term" value="P:lactate metabolic process"/>
    <property type="evidence" value="ECO:0007669"/>
    <property type="project" value="TreeGrafter"/>
</dbReference>
<organism evidence="4 5">
    <name type="scientific">Calicophoron daubneyi</name>
    <name type="common">Rumen fluke</name>
    <name type="synonym">Paramphistomum daubneyi</name>
    <dbReference type="NCBI Taxonomy" id="300641"/>
    <lineage>
        <taxon>Eukaryota</taxon>
        <taxon>Metazoa</taxon>
        <taxon>Spiralia</taxon>
        <taxon>Lophotrochozoa</taxon>
        <taxon>Platyhelminthes</taxon>
        <taxon>Trematoda</taxon>
        <taxon>Digenea</taxon>
        <taxon>Plagiorchiida</taxon>
        <taxon>Pronocephalata</taxon>
        <taxon>Paramphistomoidea</taxon>
        <taxon>Paramphistomidae</taxon>
        <taxon>Calicophoron</taxon>
    </lineage>
</organism>
<dbReference type="PANTHER" id="PTHR43128">
    <property type="entry name" value="L-2-HYDROXYCARBOXYLATE DEHYDROGENASE (NAD(P)(+))"/>
    <property type="match status" value="1"/>
</dbReference>
<evidence type="ECO:0000256" key="1">
    <source>
        <dbReference type="ARBA" id="ARBA00023002"/>
    </source>
</evidence>
<dbReference type="Proteomes" id="UP001497525">
    <property type="component" value="Unassembled WGS sequence"/>
</dbReference>
<dbReference type="InterPro" id="IPR036291">
    <property type="entry name" value="NAD(P)-bd_dom_sf"/>
</dbReference>
<dbReference type="PANTHER" id="PTHR43128:SF16">
    <property type="entry name" value="L-LACTATE DEHYDROGENASE"/>
    <property type="match status" value="1"/>
</dbReference>
<feature type="domain" description="Lactate/malate dehydrogenase N-terminal" evidence="3">
    <location>
        <begin position="23"/>
        <end position="80"/>
    </location>
</feature>
<protein>
    <recommendedName>
        <fullName evidence="3">Lactate/malate dehydrogenase N-terminal domain-containing protein</fullName>
    </recommendedName>
</protein>
<dbReference type="AlphaFoldDB" id="A0AAV2TJY2"/>
<dbReference type="PRINTS" id="PR00086">
    <property type="entry name" value="LLDHDRGNASE"/>
</dbReference>
<keyword evidence="1" id="KW-0560">Oxidoreductase</keyword>
<name>A0AAV2TJY2_CALDB</name>
<evidence type="ECO:0000259" key="3">
    <source>
        <dbReference type="Pfam" id="PF00056"/>
    </source>
</evidence>
<keyword evidence="2" id="KW-0520">NAD</keyword>
<evidence type="ECO:0000256" key="2">
    <source>
        <dbReference type="ARBA" id="ARBA00023027"/>
    </source>
</evidence>
<evidence type="ECO:0000313" key="4">
    <source>
        <dbReference type="EMBL" id="CAL5136667.1"/>
    </source>
</evidence>
<accession>A0AAV2TJY2</accession>
<dbReference type="SUPFAM" id="SSF51735">
    <property type="entry name" value="NAD(P)-binding Rossmann-fold domains"/>
    <property type="match status" value="1"/>
</dbReference>
<gene>
    <name evidence="4" type="ORF">CDAUBV1_LOCUS10789</name>
</gene>